<sequence>MDGTLLDSEGLSSEATDYGVHTITGRHLTEEENRSLTGKPVRKILAVWFPENSNSIYETGKEYYRTKINKIVPFPGVQGILHKLSAKYRMAIVTSTHREQAVEILSSVGILDYFEFVVGQDDTMMNKPDPEPVLLALSRLNVSKEECIFVGDQPYDVIAAHEAGITAVAAI</sequence>
<gene>
    <name evidence="1" type="ORF">B2A_08871</name>
</gene>
<dbReference type="GO" id="GO:0008967">
    <property type="term" value="F:phosphoglycolate phosphatase activity"/>
    <property type="evidence" value="ECO:0007669"/>
    <property type="project" value="TreeGrafter"/>
</dbReference>
<name>T1B0U4_9ZZZZ</name>
<dbReference type="InterPro" id="IPR036412">
    <property type="entry name" value="HAD-like_sf"/>
</dbReference>
<dbReference type="PANTHER" id="PTHR43434:SF1">
    <property type="entry name" value="PHOSPHOGLYCOLATE PHOSPHATASE"/>
    <property type="match status" value="1"/>
</dbReference>
<dbReference type="NCBIfam" id="TIGR01549">
    <property type="entry name" value="HAD-SF-IA-v1"/>
    <property type="match status" value="1"/>
</dbReference>
<dbReference type="InterPro" id="IPR041492">
    <property type="entry name" value="HAD_2"/>
</dbReference>
<evidence type="ECO:0000313" key="1">
    <source>
        <dbReference type="EMBL" id="EQD46509.1"/>
    </source>
</evidence>
<reference evidence="1" key="2">
    <citation type="journal article" date="2014" name="ISME J.">
        <title>Microbial stratification in low pH oxic and suboxic macroscopic growths along an acid mine drainage.</title>
        <authorList>
            <person name="Mendez-Garcia C."/>
            <person name="Mesa V."/>
            <person name="Sprenger R.R."/>
            <person name="Richter M."/>
            <person name="Diez M.S."/>
            <person name="Solano J."/>
            <person name="Bargiela R."/>
            <person name="Golyshina O.V."/>
            <person name="Manteca A."/>
            <person name="Ramos J.L."/>
            <person name="Gallego J.R."/>
            <person name="Llorente I."/>
            <person name="Martins Dos Santos V.A."/>
            <person name="Jensen O.N."/>
            <person name="Pelaez A.I."/>
            <person name="Sanchez J."/>
            <person name="Ferrer M."/>
        </authorList>
    </citation>
    <scope>NUCLEOTIDE SEQUENCE</scope>
</reference>
<dbReference type="InterPro" id="IPR050155">
    <property type="entry name" value="HAD-like_hydrolase_sf"/>
</dbReference>
<dbReference type="EMBL" id="AUZZ01006396">
    <property type="protein sequence ID" value="EQD46509.1"/>
    <property type="molecule type" value="Genomic_DNA"/>
</dbReference>
<dbReference type="Gene3D" id="3.40.50.1000">
    <property type="entry name" value="HAD superfamily/HAD-like"/>
    <property type="match status" value="1"/>
</dbReference>
<dbReference type="InterPro" id="IPR023214">
    <property type="entry name" value="HAD_sf"/>
</dbReference>
<dbReference type="NCBIfam" id="TIGR01509">
    <property type="entry name" value="HAD-SF-IA-v3"/>
    <property type="match status" value="1"/>
</dbReference>
<dbReference type="InterPro" id="IPR006439">
    <property type="entry name" value="HAD-SF_hydro_IA"/>
</dbReference>
<dbReference type="InterPro" id="IPR023198">
    <property type="entry name" value="PGP-like_dom2"/>
</dbReference>
<dbReference type="AlphaFoldDB" id="T1B0U4"/>
<dbReference type="PANTHER" id="PTHR43434">
    <property type="entry name" value="PHOSPHOGLYCOLATE PHOSPHATASE"/>
    <property type="match status" value="1"/>
</dbReference>
<organism evidence="1">
    <name type="scientific">mine drainage metagenome</name>
    <dbReference type="NCBI Taxonomy" id="410659"/>
    <lineage>
        <taxon>unclassified sequences</taxon>
        <taxon>metagenomes</taxon>
        <taxon>ecological metagenomes</taxon>
    </lineage>
</organism>
<proteinExistence type="predicted"/>
<dbReference type="Pfam" id="PF13419">
    <property type="entry name" value="HAD_2"/>
    <property type="match status" value="1"/>
</dbReference>
<dbReference type="GO" id="GO:0006281">
    <property type="term" value="P:DNA repair"/>
    <property type="evidence" value="ECO:0007669"/>
    <property type="project" value="TreeGrafter"/>
</dbReference>
<dbReference type="Gene3D" id="1.10.150.240">
    <property type="entry name" value="Putative phosphatase, domain 2"/>
    <property type="match status" value="1"/>
</dbReference>
<reference evidence="1" key="1">
    <citation type="submission" date="2013-08" db="EMBL/GenBank/DDBJ databases">
        <authorList>
            <person name="Mendez C."/>
            <person name="Richter M."/>
            <person name="Ferrer M."/>
            <person name="Sanchez J."/>
        </authorList>
    </citation>
    <scope>NUCLEOTIDE SEQUENCE</scope>
</reference>
<accession>T1B0U4</accession>
<comment type="caution">
    <text evidence="1">The sequence shown here is derived from an EMBL/GenBank/DDBJ whole genome shotgun (WGS) entry which is preliminary data.</text>
</comment>
<feature type="non-terminal residue" evidence="1">
    <location>
        <position position="171"/>
    </location>
</feature>
<dbReference type="SUPFAM" id="SSF56784">
    <property type="entry name" value="HAD-like"/>
    <property type="match status" value="1"/>
</dbReference>
<protein>
    <submittedName>
        <fullName evidence="1">Phosphoglycolate phosphatase</fullName>
    </submittedName>
</protein>